<dbReference type="InterPro" id="IPR022385">
    <property type="entry name" value="Rhs_assc_core"/>
</dbReference>
<dbReference type="InterPro" id="IPR003587">
    <property type="entry name" value="Hint_dom_N"/>
</dbReference>
<protein>
    <submittedName>
        <fullName evidence="2">Polymorphic toxin-type HINT domain-containing protein</fullName>
    </submittedName>
</protein>
<dbReference type="SUPFAM" id="SSF51294">
    <property type="entry name" value="Hedgehog/intein (Hint) domain"/>
    <property type="match status" value="1"/>
</dbReference>
<dbReference type="NCBIfam" id="TIGR03696">
    <property type="entry name" value="Rhs_assc_core"/>
    <property type="match status" value="1"/>
</dbReference>
<dbReference type="RefSeq" id="WP_272125345.1">
    <property type="nucleotide sequence ID" value="NZ_JADMWL010000014.1"/>
</dbReference>
<organism evidence="2 3">
    <name type="scientific">Ruminococcus bicirculans</name>
    <name type="common">ex Wegman et al. 2014</name>
    <dbReference type="NCBI Taxonomy" id="1160721"/>
    <lineage>
        <taxon>Bacteria</taxon>
        <taxon>Bacillati</taxon>
        <taxon>Bacillota</taxon>
        <taxon>Clostridia</taxon>
        <taxon>Eubacteriales</taxon>
        <taxon>Oscillospiraceae</taxon>
        <taxon>Ruminococcus</taxon>
    </lineage>
</organism>
<evidence type="ECO:0000313" key="2">
    <source>
        <dbReference type="EMBL" id="MDB8750373.1"/>
    </source>
</evidence>
<evidence type="ECO:0000259" key="1">
    <source>
        <dbReference type="SMART" id="SM00306"/>
    </source>
</evidence>
<dbReference type="CDD" id="cd00081">
    <property type="entry name" value="Hint"/>
    <property type="match status" value="1"/>
</dbReference>
<accession>A0AAW6EG23</accession>
<dbReference type="SMART" id="SM00306">
    <property type="entry name" value="HintN"/>
    <property type="match status" value="1"/>
</dbReference>
<feature type="domain" description="Hint" evidence="1">
    <location>
        <begin position="187"/>
        <end position="281"/>
    </location>
</feature>
<name>A0AAW6EG23_9FIRM</name>
<proteinExistence type="predicted"/>
<dbReference type="Proteomes" id="UP001213042">
    <property type="component" value="Unassembled WGS sequence"/>
</dbReference>
<dbReference type="InterPro" id="IPR036844">
    <property type="entry name" value="Hint_dom_sf"/>
</dbReference>
<dbReference type="GO" id="GO:0016539">
    <property type="term" value="P:intein-mediated protein splicing"/>
    <property type="evidence" value="ECO:0007669"/>
    <property type="project" value="InterPro"/>
</dbReference>
<dbReference type="NCBIfam" id="TIGR01443">
    <property type="entry name" value="intein_Cterm"/>
    <property type="match status" value="1"/>
</dbReference>
<dbReference type="AlphaFoldDB" id="A0AAW6EG23"/>
<dbReference type="PROSITE" id="PS50818">
    <property type="entry name" value="INTEIN_C_TER"/>
    <property type="match status" value="1"/>
</dbReference>
<dbReference type="Pfam" id="PF07591">
    <property type="entry name" value="PT-HINT"/>
    <property type="match status" value="1"/>
</dbReference>
<gene>
    <name evidence="2" type="ORF">PNW00_07945</name>
</gene>
<dbReference type="PROSITE" id="PS50817">
    <property type="entry name" value="INTEIN_N_TER"/>
    <property type="match status" value="1"/>
</dbReference>
<dbReference type="EMBL" id="JAQMLU010000012">
    <property type="protein sequence ID" value="MDB8750373.1"/>
    <property type="molecule type" value="Genomic_DNA"/>
</dbReference>
<dbReference type="InterPro" id="IPR030934">
    <property type="entry name" value="Intein_C"/>
</dbReference>
<comment type="caution">
    <text evidence="2">The sequence shown here is derived from an EMBL/GenBank/DDBJ whole genome shotgun (WGS) entry which is preliminary data.</text>
</comment>
<evidence type="ECO:0000313" key="3">
    <source>
        <dbReference type="Proteomes" id="UP001213042"/>
    </source>
</evidence>
<reference evidence="2" key="1">
    <citation type="submission" date="2023-01" db="EMBL/GenBank/DDBJ databases">
        <title>Human gut microbiome strain richness.</title>
        <authorList>
            <person name="Chen-Liaw A."/>
        </authorList>
    </citation>
    <scope>NUCLEOTIDE SEQUENCE</scope>
    <source>
        <strain evidence="2">D43st1_D9_D43t1_170807</strain>
    </source>
</reference>
<dbReference type="InterPro" id="IPR006141">
    <property type="entry name" value="Intein_N"/>
</dbReference>
<dbReference type="CDD" id="cd20745">
    <property type="entry name" value="FIX_RhsA_AHH_HNH-like"/>
    <property type="match status" value="1"/>
</dbReference>
<dbReference type="Gene3D" id="2.170.16.10">
    <property type="entry name" value="Hedgehog/Intein (Hint) domain"/>
    <property type="match status" value="1"/>
</dbReference>
<dbReference type="Gene3D" id="2.180.10.10">
    <property type="entry name" value="RHS repeat-associated core"/>
    <property type="match status" value="1"/>
</dbReference>
<sequence>MYYMRARYYNPEIKRFINQDVMTGSIVNTPTLNRYAYVNGNPISLNDPFGLSPFLNWLDGITGHDILDLLGMLPGIGFVFDGINAAWYAKEGDYYNAACSLVSALPGAGDALGVFAKTGKSCKLVTAFHKTGSAGNLMIGSYELGKTADKYISGDASFTWEEIKGDLFKVAMTGTSMWGSAKDFGTSYCFVAGTLVTTEEGQEPIEEIEVGDKVLSEDETTGEVAVKTVTETYINETDELVHIGVNGETISATPTHPFYVDKLGWTLARSLRAGDVLVLSNGELVTVEWVQHEILESPIKVYNFEVEDFHTYFVGESSVLVHNDCIVGSYKDLKNDNSSGQRHHVSQDAAFGSVIPRNEGLSVKLEGNIFTDTGSAHYNAHKTLEGFWDEYRPGGQKFGQTPTVGQYNRASYDSLVSAGVSKREAASIVRSAYEQQVSYGLTNKSMVPRIPQKIRGI</sequence>